<dbReference type="RefSeq" id="WP_180545411.1">
    <property type="nucleotide sequence ID" value="NZ_JACCJZ010000017.1"/>
</dbReference>
<keyword evidence="11" id="KW-0812">Transmembrane</keyword>
<comment type="catalytic activity">
    <reaction evidence="1">
        <text>Release of N-terminal proline from a peptide.</text>
        <dbReference type="EC" id="3.4.11.5"/>
    </reaction>
</comment>
<dbReference type="InterPro" id="IPR000073">
    <property type="entry name" value="AB_hydrolase_1"/>
</dbReference>
<evidence type="ECO:0000256" key="6">
    <source>
        <dbReference type="ARBA" id="ARBA00022438"/>
    </source>
</evidence>
<dbReference type="Proteomes" id="UP000589896">
    <property type="component" value="Unassembled WGS sequence"/>
</dbReference>
<comment type="subcellular location">
    <subcellularLocation>
        <location evidence="2">Cytoplasm</location>
    </subcellularLocation>
</comment>
<gene>
    <name evidence="13" type="ORF">H0E82_10555</name>
</gene>
<reference evidence="13 14" key="1">
    <citation type="submission" date="2020-07" db="EMBL/GenBank/DDBJ databases">
        <title>isolation of Luteimonas sp. SJ-16.</title>
        <authorList>
            <person name="Huang X.-X."/>
            <person name="Xu L."/>
            <person name="Sun J.-Q."/>
        </authorList>
    </citation>
    <scope>NUCLEOTIDE SEQUENCE [LARGE SCALE GENOMIC DNA]</scope>
    <source>
        <strain evidence="13 14">SJ-16</strain>
    </source>
</reference>
<dbReference type="InterPro" id="IPR002410">
    <property type="entry name" value="Peptidase_S33"/>
</dbReference>
<dbReference type="EC" id="3.4.11.5" evidence="4"/>
<keyword evidence="11" id="KW-0472">Membrane</keyword>
<dbReference type="GO" id="GO:0004177">
    <property type="term" value="F:aminopeptidase activity"/>
    <property type="evidence" value="ECO:0007669"/>
    <property type="project" value="UniProtKB-KW"/>
</dbReference>
<evidence type="ECO:0000256" key="3">
    <source>
        <dbReference type="ARBA" id="ARBA00010088"/>
    </source>
</evidence>
<dbReference type="InterPro" id="IPR005944">
    <property type="entry name" value="Pro_iminopeptidase"/>
</dbReference>
<dbReference type="SUPFAM" id="SSF53474">
    <property type="entry name" value="alpha/beta-Hydrolases"/>
    <property type="match status" value="1"/>
</dbReference>
<name>A0A7Z0TUT5_9GAMM</name>
<keyword evidence="7" id="KW-0963">Cytoplasm</keyword>
<keyword evidence="14" id="KW-1185">Reference proteome</keyword>
<keyword evidence="6" id="KW-0031">Aminopeptidase</keyword>
<evidence type="ECO:0000256" key="7">
    <source>
        <dbReference type="ARBA" id="ARBA00022490"/>
    </source>
</evidence>
<proteinExistence type="inferred from homology"/>
<evidence type="ECO:0000256" key="10">
    <source>
        <dbReference type="ARBA" id="ARBA00029605"/>
    </source>
</evidence>
<keyword evidence="8" id="KW-0645">Protease</keyword>
<dbReference type="GO" id="GO:0005737">
    <property type="term" value="C:cytoplasm"/>
    <property type="evidence" value="ECO:0007669"/>
    <property type="project" value="UniProtKB-SubCell"/>
</dbReference>
<dbReference type="Pfam" id="PF00561">
    <property type="entry name" value="Abhydrolase_1"/>
    <property type="match status" value="1"/>
</dbReference>
<evidence type="ECO:0000256" key="1">
    <source>
        <dbReference type="ARBA" id="ARBA00001585"/>
    </source>
</evidence>
<evidence type="ECO:0000256" key="2">
    <source>
        <dbReference type="ARBA" id="ARBA00004496"/>
    </source>
</evidence>
<keyword evidence="9 13" id="KW-0378">Hydrolase</keyword>
<keyword evidence="11" id="KW-1133">Transmembrane helix</keyword>
<dbReference type="Gene3D" id="3.40.50.1820">
    <property type="entry name" value="alpha/beta hydrolase"/>
    <property type="match status" value="1"/>
</dbReference>
<evidence type="ECO:0000313" key="13">
    <source>
        <dbReference type="EMBL" id="NYZ63201.1"/>
    </source>
</evidence>
<evidence type="ECO:0000256" key="8">
    <source>
        <dbReference type="ARBA" id="ARBA00022670"/>
    </source>
</evidence>
<evidence type="ECO:0000256" key="11">
    <source>
        <dbReference type="SAM" id="Phobius"/>
    </source>
</evidence>
<accession>A0A7Z0TUT5</accession>
<protein>
    <recommendedName>
        <fullName evidence="5">Proline iminopeptidase</fullName>
        <ecNumber evidence="4">3.4.11.5</ecNumber>
    </recommendedName>
    <alternativeName>
        <fullName evidence="10">Prolyl aminopeptidase</fullName>
    </alternativeName>
</protein>
<comment type="similarity">
    <text evidence="3">Belongs to the peptidase S33 family.</text>
</comment>
<dbReference type="GO" id="GO:0006508">
    <property type="term" value="P:proteolysis"/>
    <property type="evidence" value="ECO:0007669"/>
    <property type="project" value="UniProtKB-KW"/>
</dbReference>
<sequence>MKRLAGWLGLVGAVLLGVAAGAGAMYGVAAHAPYLWVLVLAGVAVAALLAAALARWPARWARLRPRRAAVCAGLAAMLPFFGLVAAVAMTPERTPIKGLQDPRGPHAQLRVDTGSTLATWRIAPDGARRGTPVVFLHGGPGSYVRTRDFEVGAGLRDAGFETVYFDQAGSGASADLPIFDYSIARAVADVEALRKALQADRMVLWGQSWGASLAAAYVLTHPDRVAGVVFESPGDFPGAPARLDYTATDQAVPFSPTPRDAVLYLLINYAPQLADAWMPQAEHHAYNDAIGAGRDFRGYQCKGAGPIERPASSGGSSLYAHQRLLGDLAAQPLVAASALRAPALVIRGECDFIDGPTARRYVQAFGATLVEPPGVGHGLFGHDGTLSALLGTFARESLAGVQ</sequence>
<feature type="transmembrane region" description="Helical" evidence="11">
    <location>
        <begin position="68"/>
        <end position="89"/>
    </location>
</feature>
<feature type="transmembrane region" description="Helical" evidence="11">
    <location>
        <begin position="34"/>
        <end position="56"/>
    </location>
</feature>
<evidence type="ECO:0000259" key="12">
    <source>
        <dbReference type="Pfam" id="PF00561"/>
    </source>
</evidence>
<dbReference type="InterPro" id="IPR029058">
    <property type="entry name" value="AB_hydrolase_fold"/>
</dbReference>
<evidence type="ECO:0000256" key="5">
    <source>
        <dbReference type="ARBA" id="ARBA00021843"/>
    </source>
</evidence>
<evidence type="ECO:0000313" key="14">
    <source>
        <dbReference type="Proteomes" id="UP000589896"/>
    </source>
</evidence>
<evidence type="ECO:0000256" key="4">
    <source>
        <dbReference type="ARBA" id="ARBA00012568"/>
    </source>
</evidence>
<dbReference type="PANTHER" id="PTHR43722">
    <property type="entry name" value="PROLINE IMINOPEPTIDASE"/>
    <property type="match status" value="1"/>
</dbReference>
<dbReference type="EMBL" id="JACCJZ010000017">
    <property type="protein sequence ID" value="NYZ63201.1"/>
    <property type="molecule type" value="Genomic_DNA"/>
</dbReference>
<dbReference type="PRINTS" id="PR00793">
    <property type="entry name" value="PROAMNOPTASE"/>
</dbReference>
<dbReference type="PANTHER" id="PTHR43722:SF1">
    <property type="entry name" value="PROLINE IMINOPEPTIDASE"/>
    <property type="match status" value="1"/>
</dbReference>
<comment type="caution">
    <text evidence="13">The sequence shown here is derived from an EMBL/GenBank/DDBJ whole genome shotgun (WGS) entry which is preliminary data.</text>
</comment>
<organism evidence="13 14">
    <name type="scientific">Luteimonas deserti</name>
    <dbReference type="NCBI Taxonomy" id="2752306"/>
    <lineage>
        <taxon>Bacteria</taxon>
        <taxon>Pseudomonadati</taxon>
        <taxon>Pseudomonadota</taxon>
        <taxon>Gammaproteobacteria</taxon>
        <taxon>Lysobacterales</taxon>
        <taxon>Lysobacteraceae</taxon>
        <taxon>Luteimonas</taxon>
    </lineage>
</organism>
<evidence type="ECO:0000256" key="9">
    <source>
        <dbReference type="ARBA" id="ARBA00022801"/>
    </source>
</evidence>
<dbReference type="AlphaFoldDB" id="A0A7Z0TUT5"/>
<feature type="domain" description="AB hydrolase-1" evidence="12">
    <location>
        <begin position="132"/>
        <end position="377"/>
    </location>
</feature>